<evidence type="ECO:0000313" key="3">
    <source>
        <dbReference type="Proteomes" id="UP000219669"/>
    </source>
</evidence>
<gene>
    <name evidence="2" type="ORF">SAMN02746062_01792</name>
</gene>
<dbReference type="AlphaFoldDB" id="A0A286EFK3"/>
<keyword evidence="3" id="KW-1185">Reference proteome</keyword>
<dbReference type="EMBL" id="OCNF01000017">
    <property type="protein sequence ID" value="SOD69677.1"/>
    <property type="molecule type" value="Genomic_DNA"/>
</dbReference>
<dbReference type="Proteomes" id="UP000219669">
    <property type="component" value="Unassembled WGS sequence"/>
</dbReference>
<proteinExistence type="predicted"/>
<sequence>MNNFDPMKDNLDPMKEIPSAISTIAKENPVLAALVLGFGCFCAALLGIANQK</sequence>
<keyword evidence="1" id="KW-0472">Membrane</keyword>
<dbReference type="RefSeq" id="WP_179655870.1">
    <property type="nucleotide sequence ID" value="NZ_CP083931.1"/>
</dbReference>
<keyword evidence="1" id="KW-0812">Transmembrane</keyword>
<accession>A0A286EFK3</accession>
<evidence type="ECO:0000313" key="2">
    <source>
        <dbReference type="EMBL" id="SOD69677.1"/>
    </source>
</evidence>
<keyword evidence="1" id="KW-1133">Transmembrane helix</keyword>
<name>A0A286EFK3_9NEIS</name>
<organism evidence="2 3">
    <name type="scientific">Alysiella filiformis DSM 16848</name>
    <dbReference type="NCBI Taxonomy" id="1120981"/>
    <lineage>
        <taxon>Bacteria</taxon>
        <taxon>Pseudomonadati</taxon>
        <taxon>Pseudomonadota</taxon>
        <taxon>Betaproteobacteria</taxon>
        <taxon>Neisseriales</taxon>
        <taxon>Neisseriaceae</taxon>
        <taxon>Alysiella</taxon>
    </lineage>
</organism>
<reference evidence="2 3" key="1">
    <citation type="submission" date="2017-09" db="EMBL/GenBank/DDBJ databases">
        <authorList>
            <person name="Ehlers B."/>
            <person name="Leendertz F.H."/>
        </authorList>
    </citation>
    <scope>NUCLEOTIDE SEQUENCE [LARGE SCALE GENOMIC DNA]</scope>
    <source>
        <strain evidence="2 3">DSM 16848</strain>
    </source>
</reference>
<protein>
    <submittedName>
        <fullName evidence="2">Uncharacterized protein</fullName>
    </submittedName>
</protein>
<feature type="transmembrane region" description="Helical" evidence="1">
    <location>
        <begin position="30"/>
        <end position="49"/>
    </location>
</feature>
<evidence type="ECO:0000256" key="1">
    <source>
        <dbReference type="SAM" id="Phobius"/>
    </source>
</evidence>